<evidence type="ECO:0000259" key="6">
    <source>
        <dbReference type="PROSITE" id="PS50181"/>
    </source>
</evidence>
<dbReference type="Pfam" id="PF00173">
    <property type="entry name" value="Cyt-b5"/>
    <property type="match status" value="1"/>
</dbReference>
<dbReference type="InterPro" id="IPR036047">
    <property type="entry name" value="F-box-like_dom_sf"/>
</dbReference>
<dbReference type="PANTHER" id="PTHR19359">
    <property type="entry name" value="CYTOCHROME B5"/>
    <property type="match status" value="1"/>
</dbReference>
<feature type="compositionally biased region" description="Basic and acidic residues" evidence="5">
    <location>
        <begin position="53"/>
        <end position="64"/>
    </location>
</feature>
<dbReference type="InterPro" id="IPR001810">
    <property type="entry name" value="F-box_dom"/>
</dbReference>
<feature type="region of interest" description="Disordered" evidence="5">
    <location>
        <begin position="43"/>
        <end position="64"/>
    </location>
</feature>
<dbReference type="Proteomes" id="UP001530377">
    <property type="component" value="Unassembled WGS sequence"/>
</dbReference>
<protein>
    <recommendedName>
        <fullName evidence="10">Cytochrome b5 heme-binding domain-containing protein</fullName>
    </recommendedName>
</protein>
<dbReference type="CDD" id="cd09917">
    <property type="entry name" value="F-box_SF"/>
    <property type="match status" value="1"/>
</dbReference>
<name>A0ABD3RZE9_9STRA</name>
<evidence type="ECO:0000256" key="3">
    <source>
        <dbReference type="ARBA" id="ARBA00023004"/>
    </source>
</evidence>
<dbReference type="GO" id="GO:0046872">
    <property type="term" value="F:metal ion binding"/>
    <property type="evidence" value="ECO:0007669"/>
    <property type="project" value="UniProtKB-KW"/>
</dbReference>
<feature type="region of interest" description="Disordered" evidence="5">
    <location>
        <begin position="175"/>
        <end position="197"/>
    </location>
</feature>
<keyword evidence="9" id="KW-1185">Reference proteome</keyword>
<dbReference type="SUPFAM" id="SSF55856">
    <property type="entry name" value="Cytochrome b5-like heme/steroid binding domain"/>
    <property type="match status" value="1"/>
</dbReference>
<dbReference type="SMART" id="SM01117">
    <property type="entry name" value="Cyt-b5"/>
    <property type="match status" value="1"/>
</dbReference>
<dbReference type="InterPro" id="IPR036400">
    <property type="entry name" value="Cyt_B5-like_heme/steroid_sf"/>
</dbReference>
<evidence type="ECO:0000313" key="9">
    <source>
        <dbReference type="Proteomes" id="UP001530377"/>
    </source>
</evidence>
<dbReference type="EMBL" id="JALLPB020000099">
    <property type="protein sequence ID" value="KAL3817619.1"/>
    <property type="molecule type" value="Genomic_DNA"/>
</dbReference>
<evidence type="ECO:0000256" key="5">
    <source>
        <dbReference type="SAM" id="MobiDB-lite"/>
    </source>
</evidence>
<gene>
    <name evidence="8" type="ORF">ACHAXA_006508</name>
</gene>
<proteinExistence type="inferred from homology"/>
<keyword evidence="3" id="KW-0408">Iron</keyword>
<evidence type="ECO:0000259" key="7">
    <source>
        <dbReference type="PROSITE" id="PS50255"/>
    </source>
</evidence>
<dbReference type="InterPro" id="IPR050668">
    <property type="entry name" value="Cytochrome_b5"/>
</dbReference>
<dbReference type="PANTHER" id="PTHR19359:SF14">
    <property type="entry name" value="CYTOCHROME B5 A"/>
    <property type="match status" value="1"/>
</dbReference>
<comment type="caution">
    <text evidence="8">The sequence shown here is derived from an EMBL/GenBank/DDBJ whole genome shotgun (WGS) entry which is preliminary data.</text>
</comment>
<evidence type="ECO:0000256" key="1">
    <source>
        <dbReference type="ARBA" id="ARBA00022617"/>
    </source>
</evidence>
<dbReference type="PROSITE" id="PS50255">
    <property type="entry name" value="CYTOCHROME_B5_2"/>
    <property type="match status" value="1"/>
</dbReference>
<sequence>MLLLGFEPQDVLRVVVGIALGLLTFYRRELSCNRDYHPDEYDETLFGNSEHGPSVHDRDRDTANSLQLRDDHGSQSIDPLIERVIPRRKSSSSLLTAASYHEEVMDVIPEKNNEDPTEELLESAGFFLSGGPFLHMAIAVFHHLVVTSFIGTHSSVSSLLCWFTKLNNTHLFHSKAPHQEKPITQTPESSRAGDEETEQTKHHVYSVAWNAGTEYFSSISSKLDRSNGRIINRQRSGGGISRIKNRSKSTGNLQQCLSDDHSRAVFREMVAMKKLDVTLLPSDAQVVIFSYLPPADVLAFMCTNKAGKKLLDDGDTIVDERGDDSGSVPLKNVDTALLIWKSLFQRDYSWVLSDWDIGIEAFQRSMANYESYQQRPQPNPKAGKVFRHILSTIVDSEHSTLQLRSVIATSSSIHPTTSMKEFYFIFSETWLNYTIAGCNSPEKCFIGLHGHVFNISNFVEAHPGSTETLLLQSGRDATVFFESMGHSLGARRLALGMCAVVNGECTRWNVSGGEELCGPFKLGASGPTCGLIKPNSISLDVKRNIPGFLIPRKRSMPRTQGALHRIRERLRREEEFELVNAARWGNESLGRNGMFGGVHVYYDPFRGWQMWYTDRDFNIVYLSTRSVCTK</sequence>
<dbReference type="InterPro" id="IPR001199">
    <property type="entry name" value="Cyt_B5-like_heme/steroid-bd"/>
</dbReference>
<feature type="domain" description="Cytochrome b5 heme-binding" evidence="7">
    <location>
        <begin position="439"/>
        <end position="506"/>
    </location>
</feature>
<dbReference type="PROSITE" id="PS50181">
    <property type="entry name" value="FBOX"/>
    <property type="match status" value="1"/>
</dbReference>
<dbReference type="AlphaFoldDB" id="A0ABD3RZE9"/>
<keyword evidence="2" id="KW-0479">Metal-binding</keyword>
<keyword evidence="1" id="KW-0349">Heme</keyword>
<dbReference type="SUPFAM" id="SSF81383">
    <property type="entry name" value="F-box domain"/>
    <property type="match status" value="1"/>
</dbReference>
<organism evidence="8 9">
    <name type="scientific">Cyclostephanos tholiformis</name>
    <dbReference type="NCBI Taxonomy" id="382380"/>
    <lineage>
        <taxon>Eukaryota</taxon>
        <taxon>Sar</taxon>
        <taxon>Stramenopiles</taxon>
        <taxon>Ochrophyta</taxon>
        <taxon>Bacillariophyta</taxon>
        <taxon>Coscinodiscophyceae</taxon>
        <taxon>Thalassiosirophycidae</taxon>
        <taxon>Stephanodiscales</taxon>
        <taxon>Stephanodiscaceae</taxon>
        <taxon>Cyclostephanos</taxon>
    </lineage>
</organism>
<comment type="similarity">
    <text evidence="4">Belongs to the cytochrome b5 family.</text>
</comment>
<evidence type="ECO:0000256" key="2">
    <source>
        <dbReference type="ARBA" id="ARBA00022723"/>
    </source>
</evidence>
<reference evidence="8 9" key="1">
    <citation type="submission" date="2024-10" db="EMBL/GenBank/DDBJ databases">
        <title>Updated reference genomes for cyclostephanoid diatoms.</title>
        <authorList>
            <person name="Roberts W.R."/>
            <person name="Alverson A.J."/>
        </authorList>
    </citation>
    <scope>NUCLEOTIDE SEQUENCE [LARGE SCALE GENOMIC DNA]</scope>
    <source>
        <strain evidence="8 9">AJA228-03</strain>
    </source>
</reference>
<evidence type="ECO:0008006" key="10">
    <source>
        <dbReference type="Google" id="ProtNLM"/>
    </source>
</evidence>
<dbReference type="Gene3D" id="3.10.120.10">
    <property type="entry name" value="Cytochrome b5-like heme/steroid binding domain"/>
    <property type="match status" value="1"/>
</dbReference>
<evidence type="ECO:0000313" key="8">
    <source>
        <dbReference type="EMBL" id="KAL3817619.1"/>
    </source>
</evidence>
<feature type="domain" description="F-box" evidence="6">
    <location>
        <begin position="274"/>
        <end position="321"/>
    </location>
</feature>
<accession>A0ABD3RZE9</accession>
<evidence type="ECO:0000256" key="4">
    <source>
        <dbReference type="ARBA" id="ARBA00038168"/>
    </source>
</evidence>